<name>X1PAY4_9ZZZZ</name>
<reference evidence="3" key="1">
    <citation type="journal article" date="2014" name="Front. Microbiol.">
        <title>High frequency of phylogenetically diverse reductive dehalogenase-homologous genes in deep subseafloor sedimentary metagenomes.</title>
        <authorList>
            <person name="Kawai M."/>
            <person name="Futagami T."/>
            <person name="Toyoda A."/>
            <person name="Takaki Y."/>
            <person name="Nishi S."/>
            <person name="Hori S."/>
            <person name="Arai W."/>
            <person name="Tsubouchi T."/>
            <person name="Morono Y."/>
            <person name="Uchiyama I."/>
            <person name="Ito T."/>
            <person name="Fujiyama A."/>
            <person name="Inagaki F."/>
            <person name="Takami H."/>
        </authorList>
    </citation>
    <scope>NUCLEOTIDE SEQUENCE</scope>
    <source>
        <strain evidence="3">Expedition CK06-06</strain>
    </source>
</reference>
<dbReference type="Pfam" id="PF26554">
    <property type="entry name" value="DUF8182"/>
    <property type="match status" value="1"/>
</dbReference>
<organism evidence="3">
    <name type="scientific">marine sediment metagenome</name>
    <dbReference type="NCBI Taxonomy" id="412755"/>
    <lineage>
        <taxon>unclassified sequences</taxon>
        <taxon>metagenomes</taxon>
        <taxon>ecological metagenomes</taxon>
    </lineage>
</organism>
<evidence type="ECO:0000259" key="1">
    <source>
        <dbReference type="Pfam" id="PF11823"/>
    </source>
</evidence>
<dbReference type="Pfam" id="PF11823">
    <property type="entry name" value="Se_S_carrier"/>
    <property type="match status" value="1"/>
</dbReference>
<dbReference type="EMBL" id="BARV01030289">
    <property type="protein sequence ID" value="GAI39626.1"/>
    <property type="molecule type" value="Genomic_DNA"/>
</dbReference>
<protein>
    <submittedName>
        <fullName evidence="3">Uncharacterized protein</fullName>
    </submittedName>
</protein>
<proteinExistence type="predicted"/>
<dbReference type="InterPro" id="IPR021778">
    <property type="entry name" value="Se/S_carrier-like"/>
</dbReference>
<comment type="caution">
    <text evidence="3">The sequence shown here is derived from an EMBL/GenBank/DDBJ whole genome shotgun (WGS) entry which is preliminary data.</text>
</comment>
<feature type="non-terminal residue" evidence="3">
    <location>
        <position position="1"/>
    </location>
</feature>
<sequence>LKEADYNVKLVAPPPELRKGCDLAVEINLVEQLGIERLFKEKDIEYVDITPLKLETSELLDIVKITDFGDWVMVKAGNMKLTEAPRPRDIGFTLCALMLDRALEECLDIWQGGRQS</sequence>
<evidence type="ECO:0000313" key="3">
    <source>
        <dbReference type="EMBL" id="GAI39626.1"/>
    </source>
</evidence>
<feature type="domain" description="DUF8182" evidence="2">
    <location>
        <begin position="80"/>
        <end position="113"/>
    </location>
</feature>
<dbReference type="InterPro" id="IPR058495">
    <property type="entry name" value="DUF8182"/>
</dbReference>
<dbReference type="AlphaFoldDB" id="X1PAY4"/>
<feature type="domain" description="Putative Se/S carrier protein-like" evidence="1">
    <location>
        <begin position="1"/>
        <end position="49"/>
    </location>
</feature>
<evidence type="ECO:0000259" key="2">
    <source>
        <dbReference type="Pfam" id="PF26554"/>
    </source>
</evidence>
<accession>X1PAY4</accession>
<gene>
    <name evidence="3" type="ORF">S06H3_48126</name>
</gene>